<dbReference type="Gene3D" id="1.10.260.40">
    <property type="entry name" value="lambda repressor-like DNA-binding domains"/>
    <property type="match status" value="1"/>
</dbReference>
<organism evidence="2 3">
    <name type="scientific">Granulicella rosea</name>
    <dbReference type="NCBI Taxonomy" id="474952"/>
    <lineage>
        <taxon>Bacteria</taxon>
        <taxon>Pseudomonadati</taxon>
        <taxon>Acidobacteriota</taxon>
        <taxon>Terriglobia</taxon>
        <taxon>Terriglobales</taxon>
        <taxon>Acidobacteriaceae</taxon>
        <taxon>Granulicella</taxon>
    </lineage>
</organism>
<dbReference type="AlphaFoldDB" id="A0A239L8H7"/>
<dbReference type="PANTHER" id="PTHR34475:SF1">
    <property type="entry name" value="CYTOSKELETON PROTEIN RODZ"/>
    <property type="match status" value="1"/>
</dbReference>
<dbReference type="EMBL" id="FZOU01000006">
    <property type="protein sequence ID" value="SNT26143.1"/>
    <property type="molecule type" value="Genomic_DNA"/>
</dbReference>
<evidence type="ECO:0000313" key="3">
    <source>
        <dbReference type="Proteomes" id="UP000198356"/>
    </source>
</evidence>
<dbReference type="InterPro" id="IPR050400">
    <property type="entry name" value="Bact_Cytoskel_RodZ"/>
</dbReference>
<name>A0A239L8H7_9BACT</name>
<reference evidence="2 3" key="1">
    <citation type="submission" date="2017-06" db="EMBL/GenBank/DDBJ databases">
        <authorList>
            <person name="Kim H.J."/>
            <person name="Triplett B.A."/>
        </authorList>
    </citation>
    <scope>NUCLEOTIDE SEQUENCE [LARGE SCALE GENOMIC DNA]</scope>
    <source>
        <strain evidence="2 3">DSM 18704</strain>
    </source>
</reference>
<keyword evidence="1" id="KW-0472">Membrane</keyword>
<protein>
    <submittedName>
        <fullName evidence="2">Helix-turn-helix domain-containing protein</fullName>
    </submittedName>
</protein>
<evidence type="ECO:0000313" key="2">
    <source>
        <dbReference type="EMBL" id="SNT26143.1"/>
    </source>
</evidence>
<dbReference type="Pfam" id="PF13413">
    <property type="entry name" value="HTH_25"/>
    <property type="match status" value="1"/>
</dbReference>
<dbReference type="Proteomes" id="UP000198356">
    <property type="component" value="Unassembled WGS sequence"/>
</dbReference>
<sequence>MTLEEICATTRVAMRHLENLEADQYGQLPGGVFRKGIARNYIHALGLEEGPWIERFEANLRSQGIGTETEGDLTQFAQNVKRSRGTTERGMGMRWLGVALLLALVGGGAWAAWKYVLHARVHF</sequence>
<proteinExistence type="predicted"/>
<evidence type="ECO:0000256" key="1">
    <source>
        <dbReference type="SAM" id="Phobius"/>
    </source>
</evidence>
<keyword evidence="1" id="KW-0812">Transmembrane</keyword>
<gene>
    <name evidence="2" type="ORF">SAMN05421770_106153</name>
</gene>
<keyword evidence="3" id="KW-1185">Reference proteome</keyword>
<feature type="transmembrane region" description="Helical" evidence="1">
    <location>
        <begin position="92"/>
        <end position="113"/>
    </location>
</feature>
<keyword evidence="1" id="KW-1133">Transmembrane helix</keyword>
<dbReference type="InterPro" id="IPR010982">
    <property type="entry name" value="Lambda_DNA-bd_dom_sf"/>
</dbReference>
<accession>A0A239L8H7</accession>
<dbReference type="GO" id="GO:0003677">
    <property type="term" value="F:DNA binding"/>
    <property type="evidence" value="ECO:0007669"/>
    <property type="project" value="InterPro"/>
</dbReference>
<dbReference type="PANTHER" id="PTHR34475">
    <property type="match status" value="1"/>
</dbReference>